<organism evidence="6 7">
    <name type="scientific">Akanthomyces lecanii RCEF 1005</name>
    <dbReference type="NCBI Taxonomy" id="1081108"/>
    <lineage>
        <taxon>Eukaryota</taxon>
        <taxon>Fungi</taxon>
        <taxon>Dikarya</taxon>
        <taxon>Ascomycota</taxon>
        <taxon>Pezizomycotina</taxon>
        <taxon>Sordariomycetes</taxon>
        <taxon>Hypocreomycetidae</taxon>
        <taxon>Hypocreales</taxon>
        <taxon>Cordycipitaceae</taxon>
        <taxon>Akanthomyces</taxon>
        <taxon>Cordyceps confragosa</taxon>
    </lineage>
</organism>
<feature type="region of interest" description="Disordered" evidence="5">
    <location>
        <begin position="1"/>
        <end position="68"/>
    </location>
</feature>
<accession>A0A168HPA9</accession>
<dbReference type="CDD" id="cd12148">
    <property type="entry name" value="fungal_TF_MHR"/>
    <property type="match status" value="1"/>
</dbReference>
<keyword evidence="1" id="KW-0862">Zinc</keyword>
<sequence length="376" mass="41953">MRKKRCHHHLASKNDQRSLKTQPYASGVATRDSSPSHGRVSEYNPESVLEELSEASPPEASAGAVTSERQHVTFGPPVSIQQSLSASQRLKRQLVWYKKQKHRASRSDISPHEQIYLEESGAFLELPQPTVSSLLSIYISCINDLIPLVDGVALLRDSSNHRTSRYLVRAICLVTCKEKQAAPFLQLMASGPVLTPLKFARQLRQGLEAAIHADLEPDKVVKIQILALMHLNNDGVGGCDRASKCLSHAVHEAWSISLHWDIPGNTDQEQCNFLWWTLRNLDRLNKPVMAAAPFMIDDTDIGIERITPQSGSESYRSQVISIATSLGDLVKSATKVYKATCKVKSDDADHFPNFLDLTSKIEYDCLHKMHKCKPLQ</sequence>
<dbReference type="GO" id="GO:0003677">
    <property type="term" value="F:DNA binding"/>
    <property type="evidence" value="ECO:0007669"/>
    <property type="project" value="UniProtKB-KW"/>
</dbReference>
<evidence type="ECO:0000256" key="5">
    <source>
        <dbReference type="SAM" id="MobiDB-lite"/>
    </source>
</evidence>
<keyword evidence="4" id="KW-0804">Transcription</keyword>
<dbReference type="AlphaFoldDB" id="A0A168HPA9"/>
<evidence type="ECO:0000313" key="6">
    <source>
        <dbReference type="EMBL" id="OAA78045.1"/>
    </source>
</evidence>
<keyword evidence="3" id="KW-0238">DNA-binding</keyword>
<evidence type="ECO:0008006" key="8">
    <source>
        <dbReference type="Google" id="ProtNLM"/>
    </source>
</evidence>
<evidence type="ECO:0000313" key="7">
    <source>
        <dbReference type="Proteomes" id="UP000076881"/>
    </source>
</evidence>
<dbReference type="Proteomes" id="UP000076881">
    <property type="component" value="Unassembled WGS sequence"/>
</dbReference>
<comment type="caution">
    <text evidence="6">The sequence shown here is derived from an EMBL/GenBank/DDBJ whole genome shotgun (WGS) entry which is preliminary data.</text>
</comment>
<gene>
    <name evidence="6" type="ORF">LEL_04868</name>
</gene>
<protein>
    <recommendedName>
        <fullName evidence="8">Fungal specific transcription factor</fullName>
    </recommendedName>
</protein>
<dbReference type="OrthoDB" id="10031947at2759"/>
<keyword evidence="7" id="KW-1185">Reference proteome</keyword>
<reference evidence="6 7" key="1">
    <citation type="journal article" date="2016" name="Genome Biol. Evol.">
        <title>Divergent and convergent evolution of fungal pathogenicity.</title>
        <authorList>
            <person name="Shang Y."/>
            <person name="Xiao G."/>
            <person name="Zheng P."/>
            <person name="Cen K."/>
            <person name="Zhan S."/>
            <person name="Wang C."/>
        </authorList>
    </citation>
    <scope>NUCLEOTIDE SEQUENCE [LARGE SCALE GENOMIC DNA]</scope>
    <source>
        <strain evidence="6 7">RCEF 1005</strain>
    </source>
</reference>
<keyword evidence="2" id="KW-0805">Transcription regulation</keyword>
<evidence type="ECO:0000256" key="4">
    <source>
        <dbReference type="ARBA" id="ARBA00023163"/>
    </source>
</evidence>
<feature type="compositionally biased region" description="Low complexity" evidence="5">
    <location>
        <begin position="54"/>
        <end position="65"/>
    </location>
</feature>
<proteinExistence type="predicted"/>
<name>A0A168HPA9_CORDF</name>
<evidence type="ECO:0000256" key="3">
    <source>
        <dbReference type="ARBA" id="ARBA00023125"/>
    </source>
</evidence>
<dbReference type="STRING" id="1081108.A0A168HPA9"/>
<dbReference type="InterPro" id="IPR052073">
    <property type="entry name" value="Amide_Lactam_Regulators"/>
</dbReference>
<evidence type="ECO:0000256" key="2">
    <source>
        <dbReference type="ARBA" id="ARBA00023015"/>
    </source>
</evidence>
<feature type="compositionally biased region" description="Basic residues" evidence="5">
    <location>
        <begin position="1"/>
        <end position="11"/>
    </location>
</feature>
<dbReference type="EMBL" id="AZHF01000003">
    <property type="protein sequence ID" value="OAA78045.1"/>
    <property type="molecule type" value="Genomic_DNA"/>
</dbReference>
<dbReference type="PANTHER" id="PTHR47171:SF6">
    <property type="entry name" value="SPECIFIC TRANSCRIPTION FACTOR, PUTATIVE (AFU_ORTHOLOGUE AFUA_2G06130)-RELATED"/>
    <property type="match status" value="1"/>
</dbReference>
<evidence type="ECO:0000256" key="1">
    <source>
        <dbReference type="ARBA" id="ARBA00022833"/>
    </source>
</evidence>
<dbReference type="PANTHER" id="PTHR47171">
    <property type="entry name" value="FARA-RELATED"/>
    <property type="match status" value="1"/>
</dbReference>